<evidence type="ECO:0000256" key="3">
    <source>
        <dbReference type="ARBA" id="ARBA00022741"/>
    </source>
</evidence>
<dbReference type="eggNOG" id="COG0515">
    <property type="taxonomic scope" value="Bacteria"/>
</dbReference>
<dbReference type="InterPro" id="IPR011009">
    <property type="entry name" value="Kinase-like_dom_sf"/>
</dbReference>
<dbReference type="SUPFAM" id="SSF56112">
    <property type="entry name" value="Protein kinase-like (PK-like)"/>
    <property type="match status" value="1"/>
</dbReference>
<dbReference type="RefSeq" id="WP_008928064.1">
    <property type="nucleotide sequence ID" value="NZ_AMRJ01000004.1"/>
</dbReference>
<dbReference type="PROSITE" id="PS50011">
    <property type="entry name" value="PROTEIN_KINASE_DOM"/>
    <property type="match status" value="1"/>
</dbReference>
<evidence type="ECO:0000256" key="1">
    <source>
        <dbReference type="ARBA" id="ARBA00022527"/>
    </source>
</evidence>
<dbReference type="InterPro" id="IPR001932">
    <property type="entry name" value="PPM-type_phosphatase-like_dom"/>
</dbReference>
<dbReference type="Pfam" id="PF00069">
    <property type="entry name" value="Pkinase"/>
    <property type="match status" value="1"/>
</dbReference>
<evidence type="ECO:0000313" key="9">
    <source>
        <dbReference type="EMBL" id="EKF75189.1"/>
    </source>
</evidence>
<evidence type="ECO:0000313" key="10">
    <source>
        <dbReference type="Proteomes" id="UP000010164"/>
    </source>
</evidence>
<organism evidence="9 10">
    <name type="scientific">Alcanivorax hongdengensis A-11-3</name>
    <dbReference type="NCBI Taxonomy" id="1177179"/>
    <lineage>
        <taxon>Bacteria</taxon>
        <taxon>Pseudomonadati</taxon>
        <taxon>Pseudomonadota</taxon>
        <taxon>Gammaproteobacteria</taxon>
        <taxon>Oceanospirillales</taxon>
        <taxon>Alcanivoracaceae</taxon>
        <taxon>Alcanivorax</taxon>
    </lineage>
</organism>
<feature type="domain" description="PPM-type phosphatase" evidence="8">
    <location>
        <begin position="18"/>
        <end position="241"/>
    </location>
</feature>
<dbReference type="PATRIC" id="fig|1177179.3.peg.876"/>
<dbReference type="EMBL" id="AMRJ01000004">
    <property type="protein sequence ID" value="EKF75189.1"/>
    <property type="molecule type" value="Genomic_DNA"/>
</dbReference>
<accession>L0WEN4</accession>
<dbReference type="SMART" id="SM00332">
    <property type="entry name" value="PP2Cc"/>
    <property type="match status" value="1"/>
</dbReference>
<dbReference type="STRING" id="1177179.A11A3_04395"/>
<keyword evidence="3" id="KW-0547">Nucleotide-binding</keyword>
<gene>
    <name evidence="9" type="ORF">A11A3_04395</name>
</gene>
<proteinExistence type="predicted"/>
<protein>
    <submittedName>
        <fullName evidence="9">Serine (Threonine) protein kinase</fullName>
    </submittedName>
</protein>
<keyword evidence="6" id="KW-0472">Membrane</keyword>
<dbReference type="SMART" id="SM00220">
    <property type="entry name" value="S_TKc"/>
    <property type="match status" value="1"/>
</dbReference>
<dbReference type="InterPro" id="IPR000719">
    <property type="entry name" value="Prot_kinase_dom"/>
</dbReference>
<evidence type="ECO:0000256" key="2">
    <source>
        <dbReference type="ARBA" id="ARBA00022679"/>
    </source>
</evidence>
<evidence type="ECO:0000256" key="6">
    <source>
        <dbReference type="SAM" id="Phobius"/>
    </source>
</evidence>
<keyword evidence="6" id="KW-1133">Transmembrane helix</keyword>
<sequence length="562" mass="62010">MTAMQAQTRETVLHPRITAGQCSDPGHKAHNQDALAIQVPEDSLLRTKGLVAALADGLSSAAAGREAAESCVLGFISDYYATPALWSVARSAQRVLEALNRWLCRQTLAGDSHLCTLSLLILRSCTAHLFQVGDSRIWRLRGDKLECLTRDHSRTVGDNHRVLTRVMGGDTRLDVDYRKTDLQVGDIYLLTSDGVHEFLSRARMQGIVRGTRHPEAAARALVEAALANGSDDNLSCQVLRIDALPDAGADEAIQSRGNLPLLPPLAAGMSVDGLTVIRELHASARSHVYLVKDADGELSVLKAPSVNLEDQRAALERFVLEGWIASRLRSPHLLRALPGPEHPSGLYQRLEYVDGVTLQTWLREHPDASVEERLYLADQILNGLRALHRGDVIHGDLKPDNLMVDRHGRVHIIDFGSCHCRGMDLPAADIPLGTRDYTAPEVAAGERPSEHSDLFSAAIIIHQLLTGSLPWQGHYQKAGHKPLPDLQGQNAFVPLWVNNVLRIGLQRQPGQRFRDAAEFRDALRRPLHRDAPLPDNYNRELRIWKGLCVILVVLLMLSVALK</sequence>
<dbReference type="eggNOG" id="COG0631">
    <property type="taxonomic scope" value="Bacteria"/>
</dbReference>
<dbReference type="AlphaFoldDB" id="L0WEN4"/>
<evidence type="ECO:0000259" key="7">
    <source>
        <dbReference type="PROSITE" id="PS50011"/>
    </source>
</evidence>
<dbReference type="PROSITE" id="PS00108">
    <property type="entry name" value="PROTEIN_KINASE_ST"/>
    <property type="match status" value="1"/>
</dbReference>
<keyword evidence="4 9" id="KW-0418">Kinase</keyword>
<feature type="transmembrane region" description="Helical" evidence="6">
    <location>
        <begin position="543"/>
        <end position="561"/>
    </location>
</feature>
<reference evidence="9 10" key="1">
    <citation type="journal article" date="2012" name="J. Bacteriol.">
        <title>Genome Sequence of the Alkane-Degrading Bacterium Alcanivorax hongdengensis Type Strain A-11-3.</title>
        <authorList>
            <person name="Lai Q."/>
            <person name="Shao Z."/>
        </authorList>
    </citation>
    <scope>NUCLEOTIDE SEQUENCE [LARGE SCALE GENOMIC DNA]</scope>
    <source>
        <strain evidence="9 10">A-11-3</strain>
    </source>
</reference>
<dbReference type="GO" id="GO:0004674">
    <property type="term" value="F:protein serine/threonine kinase activity"/>
    <property type="evidence" value="ECO:0007669"/>
    <property type="project" value="UniProtKB-KW"/>
</dbReference>
<evidence type="ECO:0000256" key="4">
    <source>
        <dbReference type="ARBA" id="ARBA00022777"/>
    </source>
</evidence>
<dbReference type="Gene3D" id="3.60.40.10">
    <property type="entry name" value="PPM-type phosphatase domain"/>
    <property type="match status" value="1"/>
</dbReference>
<name>L0WEN4_9GAMM</name>
<keyword evidence="1" id="KW-0723">Serine/threonine-protein kinase</keyword>
<comment type="caution">
    <text evidence="9">The sequence shown here is derived from an EMBL/GenBank/DDBJ whole genome shotgun (WGS) entry which is preliminary data.</text>
</comment>
<dbReference type="Pfam" id="PF13672">
    <property type="entry name" value="PP2C_2"/>
    <property type="match status" value="1"/>
</dbReference>
<dbReference type="SUPFAM" id="SSF81606">
    <property type="entry name" value="PP2C-like"/>
    <property type="match status" value="1"/>
</dbReference>
<dbReference type="Proteomes" id="UP000010164">
    <property type="component" value="Unassembled WGS sequence"/>
</dbReference>
<evidence type="ECO:0000259" key="8">
    <source>
        <dbReference type="PROSITE" id="PS51746"/>
    </source>
</evidence>
<keyword evidence="5" id="KW-0067">ATP-binding</keyword>
<dbReference type="OrthoDB" id="9801841at2"/>
<keyword evidence="2" id="KW-0808">Transferase</keyword>
<dbReference type="InterPro" id="IPR036457">
    <property type="entry name" value="PPM-type-like_dom_sf"/>
</dbReference>
<keyword evidence="6" id="KW-0812">Transmembrane</keyword>
<dbReference type="Gene3D" id="1.10.510.10">
    <property type="entry name" value="Transferase(Phosphotransferase) domain 1"/>
    <property type="match status" value="1"/>
</dbReference>
<dbReference type="InterPro" id="IPR008271">
    <property type="entry name" value="Ser/Thr_kinase_AS"/>
</dbReference>
<feature type="domain" description="Protein kinase" evidence="7">
    <location>
        <begin position="274"/>
        <end position="528"/>
    </location>
</feature>
<dbReference type="PANTHER" id="PTHR24351">
    <property type="entry name" value="RIBOSOMAL PROTEIN S6 KINASE"/>
    <property type="match status" value="1"/>
</dbReference>
<keyword evidence="10" id="KW-1185">Reference proteome</keyword>
<dbReference type="GO" id="GO:0005524">
    <property type="term" value="F:ATP binding"/>
    <property type="evidence" value="ECO:0007669"/>
    <property type="project" value="UniProtKB-KW"/>
</dbReference>
<dbReference type="SMART" id="SM00331">
    <property type="entry name" value="PP2C_SIG"/>
    <property type="match status" value="1"/>
</dbReference>
<dbReference type="PROSITE" id="PS51746">
    <property type="entry name" value="PPM_2"/>
    <property type="match status" value="1"/>
</dbReference>
<dbReference type="CDD" id="cd14014">
    <property type="entry name" value="STKc_PknB_like"/>
    <property type="match status" value="1"/>
</dbReference>
<evidence type="ECO:0000256" key="5">
    <source>
        <dbReference type="ARBA" id="ARBA00022840"/>
    </source>
</evidence>